<feature type="compositionally biased region" description="Basic residues" evidence="1">
    <location>
        <begin position="352"/>
        <end position="364"/>
    </location>
</feature>
<feature type="region of interest" description="Disordered" evidence="1">
    <location>
        <begin position="263"/>
        <end position="287"/>
    </location>
</feature>
<dbReference type="InterPro" id="IPR025558">
    <property type="entry name" value="DUF4283"/>
</dbReference>
<dbReference type="Pfam" id="PF14111">
    <property type="entry name" value="DUF4283"/>
    <property type="match status" value="1"/>
</dbReference>
<dbReference type="InterPro" id="IPR040256">
    <property type="entry name" value="At4g02000-like"/>
</dbReference>
<name>A0A8T3B747_DENNO</name>
<keyword evidence="4" id="KW-1185">Reference proteome</keyword>
<evidence type="ECO:0000259" key="2">
    <source>
        <dbReference type="Pfam" id="PF14111"/>
    </source>
</evidence>
<gene>
    <name evidence="3" type="ORF">KFK09_013365</name>
</gene>
<feature type="compositionally biased region" description="Polar residues" evidence="1">
    <location>
        <begin position="202"/>
        <end position="231"/>
    </location>
</feature>
<reference evidence="3" key="1">
    <citation type="journal article" date="2022" name="Front. Genet.">
        <title>Chromosome-Scale Assembly of the Dendrobium nobile Genome Provides Insights Into the Molecular Mechanism of the Biosynthesis of the Medicinal Active Ingredient of Dendrobium.</title>
        <authorList>
            <person name="Xu Q."/>
            <person name="Niu S.-C."/>
            <person name="Li K.-L."/>
            <person name="Zheng P.-J."/>
            <person name="Zhang X.-J."/>
            <person name="Jia Y."/>
            <person name="Liu Y."/>
            <person name="Niu Y.-X."/>
            <person name="Yu L.-H."/>
            <person name="Chen D.-F."/>
            <person name="Zhang G.-Q."/>
        </authorList>
    </citation>
    <scope>NUCLEOTIDE SEQUENCE</scope>
    <source>
        <tissue evidence="3">Leaf</tissue>
    </source>
</reference>
<evidence type="ECO:0000256" key="1">
    <source>
        <dbReference type="SAM" id="MobiDB-lite"/>
    </source>
</evidence>
<dbReference type="EMBL" id="JAGYWB010000010">
    <property type="protein sequence ID" value="KAI0507243.1"/>
    <property type="molecule type" value="Genomic_DNA"/>
</dbReference>
<feature type="compositionally biased region" description="Basic and acidic residues" evidence="1">
    <location>
        <begin position="365"/>
        <end position="382"/>
    </location>
</feature>
<comment type="caution">
    <text evidence="3">The sequence shown here is derived from an EMBL/GenBank/DDBJ whole genome shotgun (WGS) entry which is preliminary data.</text>
</comment>
<feature type="region of interest" description="Disordered" evidence="1">
    <location>
        <begin position="331"/>
        <end position="382"/>
    </location>
</feature>
<dbReference type="AlphaFoldDB" id="A0A8T3B747"/>
<protein>
    <recommendedName>
        <fullName evidence="2">DUF4283 domain-containing protein</fullName>
    </recommendedName>
</protein>
<dbReference type="PANTHER" id="PTHR31286:SF180">
    <property type="entry name" value="OS10G0362600 PROTEIN"/>
    <property type="match status" value="1"/>
</dbReference>
<dbReference type="OrthoDB" id="10679798at2759"/>
<feature type="compositionally biased region" description="Low complexity" evidence="1">
    <location>
        <begin position="268"/>
        <end position="284"/>
    </location>
</feature>
<accession>A0A8T3B747</accession>
<feature type="region of interest" description="Disordered" evidence="1">
    <location>
        <begin position="202"/>
        <end position="246"/>
    </location>
</feature>
<dbReference type="PANTHER" id="PTHR31286">
    <property type="entry name" value="GLYCINE-RICH CELL WALL STRUCTURAL PROTEIN 1.8-LIKE"/>
    <property type="match status" value="1"/>
</dbReference>
<proteinExistence type="predicted"/>
<feature type="compositionally biased region" description="Pro residues" evidence="1">
    <location>
        <begin position="237"/>
        <end position="246"/>
    </location>
</feature>
<feature type="compositionally biased region" description="Low complexity" evidence="1">
    <location>
        <begin position="145"/>
        <end position="162"/>
    </location>
</feature>
<organism evidence="3 4">
    <name type="scientific">Dendrobium nobile</name>
    <name type="common">Orchid</name>
    <dbReference type="NCBI Taxonomy" id="94219"/>
    <lineage>
        <taxon>Eukaryota</taxon>
        <taxon>Viridiplantae</taxon>
        <taxon>Streptophyta</taxon>
        <taxon>Embryophyta</taxon>
        <taxon>Tracheophyta</taxon>
        <taxon>Spermatophyta</taxon>
        <taxon>Magnoliopsida</taxon>
        <taxon>Liliopsida</taxon>
        <taxon>Asparagales</taxon>
        <taxon>Orchidaceae</taxon>
        <taxon>Epidendroideae</taxon>
        <taxon>Malaxideae</taxon>
        <taxon>Dendrobiinae</taxon>
        <taxon>Dendrobium</taxon>
    </lineage>
</organism>
<evidence type="ECO:0000313" key="3">
    <source>
        <dbReference type="EMBL" id="KAI0507243.1"/>
    </source>
</evidence>
<feature type="region of interest" description="Disordered" evidence="1">
    <location>
        <begin position="139"/>
        <end position="184"/>
    </location>
</feature>
<dbReference type="Proteomes" id="UP000829196">
    <property type="component" value="Unassembled WGS sequence"/>
</dbReference>
<evidence type="ECO:0000313" key="4">
    <source>
        <dbReference type="Proteomes" id="UP000829196"/>
    </source>
</evidence>
<sequence length="382" mass="42649">MQLLSLSDGFFLLHFTTTEDYEKAWIKEVWFFLGRPFLLQKWSPKSCPKRENLTSIPNWVKIHYLPLVCWNSEGISRIASKIGIPLAVDALTAQRTRLTFARVCIQVDVDATYPEEIPISIEDDPSPYEHCKSLVHSTSFRPTKPETAPLTAPTVPPTSTTAHGQSKSRRPQGRNAPSSSTIPPTIIPSSIILYGHHSIAQPPSSSTLEPLLVQNNPASSTPQLPPHTNNHSLHKLPPLPDNPPPSTIPLVETPASNILNLNYPHGDTSSSTSTSIPTFKSSPPKVHSPNQFDALHLLEEEQYNSAECSNLDTDQIARIRNEHHVGLALQQRDGDSSNSLDAAHSRLTLSQYRRKKQNFRKQKRAQAELQEKKKKIEEQMSN</sequence>
<feature type="domain" description="DUF4283" evidence="2">
    <location>
        <begin position="3"/>
        <end position="49"/>
    </location>
</feature>